<name>A0ABD1PSH7_9LAMI</name>
<dbReference type="Pfam" id="PF12776">
    <property type="entry name" value="Myb_DNA-bind_3"/>
    <property type="match status" value="1"/>
</dbReference>
<dbReference type="AlphaFoldDB" id="A0ABD1PSH7"/>
<evidence type="ECO:0000313" key="3">
    <source>
        <dbReference type="Proteomes" id="UP001604336"/>
    </source>
</evidence>
<dbReference type="Proteomes" id="UP001604336">
    <property type="component" value="Unassembled WGS sequence"/>
</dbReference>
<protein>
    <submittedName>
        <fullName evidence="2">L10-interacting MYB domain-containing protein-like</fullName>
    </submittedName>
</protein>
<evidence type="ECO:0000259" key="1">
    <source>
        <dbReference type="Pfam" id="PF12776"/>
    </source>
</evidence>
<organism evidence="2 3">
    <name type="scientific">Abeliophyllum distichum</name>
    <dbReference type="NCBI Taxonomy" id="126358"/>
    <lineage>
        <taxon>Eukaryota</taxon>
        <taxon>Viridiplantae</taxon>
        <taxon>Streptophyta</taxon>
        <taxon>Embryophyta</taxon>
        <taxon>Tracheophyta</taxon>
        <taxon>Spermatophyta</taxon>
        <taxon>Magnoliopsida</taxon>
        <taxon>eudicotyledons</taxon>
        <taxon>Gunneridae</taxon>
        <taxon>Pentapetalae</taxon>
        <taxon>asterids</taxon>
        <taxon>lamiids</taxon>
        <taxon>Lamiales</taxon>
        <taxon>Oleaceae</taxon>
        <taxon>Forsythieae</taxon>
        <taxon>Abeliophyllum</taxon>
    </lineage>
</organism>
<keyword evidence="3" id="KW-1185">Reference proteome</keyword>
<comment type="caution">
    <text evidence="2">The sequence shown here is derived from an EMBL/GenBank/DDBJ whole genome shotgun (WGS) entry which is preliminary data.</text>
</comment>
<evidence type="ECO:0000313" key="2">
    <source>
        <dbReference type="EMBL" id="KAL2466552.1"/>
    </source>
</evidence>
<sequence>MKAASPARKNVKWAEREYQIFVTTYETMIAEGHRRGKYFSKHGWERLVNLFNSSAAKNWSRTQFKNHWDSMSKIYNMYPLLFGKAFDSDKYAMTPTKLSQRRFDGVINCGSDSPHDTFPIFAEI</sequence>
<feature type="domain" description="Myb/SANT-like" evidence="1">
    <location>
        <begin position="12"/>
        <end position="81"/>
    </location>
</feature>
<reference evidence="3" key="1">
    <citation type="submission" date="2024-07" db="EMBL/GenBank/DDBJ databases">
        <title>Two chromosome-level genome assemblies of Korean endemic species Abeliophyllum distichum and Forsythia ovata (Oleaceae).</title>
        <authorList>
            <person name="Jang H."/>
        </authorList>
    </citation>
    <scope>NUCLEOTIDE SEQUENCE [LARGE SCALE GENOMIC DNA]</scope>
</reference>
<proteinExistence type="predicted"/>
<gene>
    <name evidence="2" type="ORF">Adt_42403</name>
</gene>
<dbReference type="InterPro" id="IPR024752">
    <property type="entry name" value="Myb/SANT-like_dom"/>
</dbReference>
<dbReference type="EMBL" id="JBFOLK010000013">
    <property type="protein sequence ID" value="KAL2466552.1"/>
    <property type="molecule type" value="Genomic_DNA"/>
</dbReference>
<accession>A0ABD1PSH7</accession>